<evidence type="ECO:0000256" key="12">
    <source>
        <dbReference type="SAM" id="MobiDB-lite"/>
    </source>
</evidence>
<keyword evidence="3" id="KW-0479">Metal-binding</keyword>
<dbReference type="GO" id="GO:0005634">
    <property type="term" value="C:nucleus"/>
    <property type="evidence" value="ECO:0007669"/>
    <property type="project" value="UniProtKB-SubCell"/>
</dbReference>
<evidence type="ECO:0000256" key="5">
    <source>
        <dbReference type="ARBA" id="ARBA00022771"/>
    </source>
</evidence>
<dbReference type="InterPro" id="IPR036236">
    <property type="entry name" value="Znf_C2H2_sf"/>
</dbReference>
<keyword evidence="5 11" id="KW-0863">Zinc-finger</keyword>
<dbReference type="GO" id="GO:0000981">
    <property type="term" value="F:DNA-binding transcription factor activity, RNA polymerase II-specific"/>
    <property type="evidence" value="ECO:0000318"/>
    <property type="project" value="GO_Central"/>
</dbReference>
<evidence type="ECO:0000313" key="14">
    <source>
        <dbReference type="Proteomes" id="UP000001554"/>
    </source>
</evidence>
<comment type="subcellular location">
    <subcellularLocation>
        <location evidence="1">Nucleus</location>
    </subcellularLocation>
</comment>
<dbReference type="PANTHER" id="PTHR24404:SF111">
    <property type="entry name" value="GASTRULA ZINC FINGER PROTEIN XLCGF49.1-LIKE-RELATED"/>
    <property type="match status" value="1"/>
</dbReference>
<organism evidence="14 16">
    <name type="scientific">Branchiostoma floridae</name>
    <name type="common">Florida lancelet</name>
    <name type="synonym">Amphioxus</name>
    <dbReference type="NCBI Taxonomy" id="7739"/>
    <lineage>
        <taxon>Eukaryota</taxon>
        <taxon>Metazoa</taxon>
        <taxon>Chordata</taxon>
        <taxon>Cephalochordata</taxon>
        <taxon>Leptocardii</taxon>
        <taxon>Amphioxiformes</taxon>
        <taxon>Branchiostomatidae</taxon>
        <taxon>Branchiostoma</taxon>
    </lineage>
</organism>
<feature type="domain" description="C2H2-type" evidence="13">
    <location>
        <begin position="290"/>
        <end position="317"/>
    </location>
</feature>
<evidence type="ECO:0000256" key="3">
    <source>
        <dbReference type="ARBA" id="ARBA00022723"/>
    </source>
</evidence>
<keyword evidence="9" id="KW-0804">Transcription</keyword>
<gene>
    <name evidence="15 16" type="primary">LOC118406840</name>
</gene>
<dbReference type="RefSeq" id="XP_035663089.1">
    <property type="nucleotide sequence ID" value="XM_035807196.1"/>
</dbReference>
<feature type="region of interest" description="Disordered" evidence="12">
    <location>
        <begin position="163"/>
        <end position="185"/>
    </location>
</feature>
<name>A0A9J7HS63_BRAFL</name>
<feature type="domain" description="C2H2-type" evidence="13">
    <location>
        <begin position="262"/>
        <end position="289"/>
    </location>
</feature>
<dbReference type="Proteomes" id="UP000001554">
    <property type="component" value="Chromosome 19"/>
</dbReference>
<dbReference type="SMART" id="SM00355">
    <property type="entry name" value="ZnF_C2H2"/>
    <property type="match status" value="6"/>
</dbReference>
<dbReference type="FunFam" id="3.30.160.60:FF:002755">
    <property type="entry name" value="Uncharacterized protein"/>
    <property type="match status" value="1"/>
</dbReference>
<feature type="domain" description="C2H2-type" evidence="13">
    <location>
        <begin position="346"/>
        <end position="373"/>
    </location>
</feature>
<dbReference type="GO" id="GO:0006357">
    <property type="term" value="P:regulation of transcription by RNA polymerase II"/>
    <property type="evidence" value="ECO:0000318"/>
    <property type="project" value="GO_Central"/>
</dbReference>
<keyword evidence="8" id="KW-0238">DNA-binding</keyword>
<dbReference type="FunFam" id="3.30.160.60:FF:005034">
    <property type="match status" value="1"/>
</dbReference>
<dbReference type="PROSITE" id="PS50157">
    <property type="entry name" value="ZINC_FINGER_C2H2_2"/>
    <property type="match status" value="6"/>
</dbReference>
<reference evidence="14" key="1">
    <citation type="journal article" date="2020" name="Nat. Ecol. Evol.">
        <title>Deeply conserved synteny resolves early events in vertebrate evolution.</title>
        <authorList>
            <person name="Simakov O."/>
            <person name="Marletaz F."/>
            <person name="Yue J.X."/>
            <person name="O'Connell B."/>
            <person name="Jenkins J."/>
            <person name="Brandt A."/>
            <person name="Calef R."/>
            <person name="Tung C.H."/>
            <person name="Huang T.K."/>
            <person name="Schmutz J."/>
            <person name="Satoh N."/>
            <person name="Yu J.K."/>
            <person name="Putnam N.H."/>
            <person name="Green R.E."/>
            <person name="Rokhsar D.S."/>
        </authorList>
    </citation>
    <scope>NUCLEOTIDE SEQUENCE [LARGE SCALE GENOMIC DNA]</scope>
    <source>
        <strain evidence="14">S238N-H82</strain>
    </source>
</reference>
<proteinExistence type="inferred from homology"/>
<evidence type="ECO:0000256" key="10">
    <source>
        <dbReference type="ARBA" id="ARBA00023242"/>
    </source>
</evidence>
<evidence type="ECO:0000256" key="9">
    <source>
        <dbReference type="ARBA" id="ARBA00023163"/>
    </source>
</evidence>
<dbReference type="OMA" id="RFACEYC"/>
<feature type="domain" description="C2H2-type" evidence="13">
    <location>
        <begin position="374"/>
        <end position="398"/>
    </location>
</feature>
<dbReference type="AlphaFoldDB" id="A0A9J7HS63"/>
<dbReference type="FunFam" id="3.30.160.60:FF:000882">
    <property type="entry name" value="Predicted gene, 21060"/>
    <property type="match status" value="1"/>
</dbReference>
<keyword evidence="14" id="KW-1185">Reference proteome</keyword>
<keyword evidence="6" id="KW-0862">Zinc</keyword>
<feature type="region of interest" description="Disordered" evidence="12">
    <location>
        <begin position="74"/>
        <end position="99"/>
    </location>
</feature>
<evidence type="ECO:0000259" key="13">
    <source>
        <dbReference type="PROSITE" id="PS50157"/>
    </source>
</evidence>
<dbReference type="GO" id="GO:0008270">
    <property type="term" value="F:zinc ion binding"/>
    <property type="evidence" value="ECO:0007669"/>
    <property type="project" value="UniProtKB-KW"/>
</dbReference>
<sequence length="398" mass="46257">MSRQQEFICGLSYNVTIAVLPRLNMEELMFELNRRIQNLDKENSIKDRLVSILRDVMLEEYRQWERKSQVSCFPDETTTPVQDQETATMQEDTPTSHTNTMPFTPDNNLLDTNHSVSNSYIEETLEEDEPCEETPTASCELIPDHVDVCKWECHVSEDDHIRQISPQSDSNPGRLEQHTDDTHNGCTYSGYELSHNIKREETPSASCQPTPDQDCEDIASLLPDNGSRISSKRYVCDVCGFKTSFAHEFSQHKKSHQGGKPFICGECDYRTLYKTRLVEHMRTHTGEKPFTCDQCHFSATCKSSLVGHMKKHTGSEPYRCKICDYQTYTKFQIKRHMMRHSGLKPYKCEECDYRTAQKPDLTRHRRRHTGERPYSCQECDYKATVKSNLLKHMRSKHQ</sequence>
<accession>A0A9J7HS63</accession>
<dbReference type="Gene3D" id="3.30.160.60">
    <property type="entry name" value="Classic Zinc Finger"/>
    <property type="match status" value="5"/>
</dbReference>
<dbReference type="OrthoDB" id="8685330at2759"/>
<dbReference type="InterPro" id="IPR013087">
    <property type="entry name" value="Znf_C2H2_type"/>
</dbReference>
<dbReference type="PANTHER" id="PTHR24404">
    <property type="entry name" value="ZINC FINGER PROTEIN"/>
    <property type="match status" value="1"/>
</dbReference>
<evidence type="ECO:0000313" key="16">
    <source>
        <dbReference type="RefSeq" id="XP_035663089.1"/>
    </source>
</evidence>
<evidence type="ECO:0000256" key="8">
    <source>
        <dbReference type="ARBA" id="ARBA00023125"/>
    </source>
</evidence>
<evidence type="ECO:0000256" key="1">
    <source>
        <dbReference type="ARBA" id="ARBA00004123"/>
    </source>
</evidence>
<feature type="domain" description="C2H2-type" evidence="13">
    <location>
        <begin position="234"/>
        <end position="261"/>
    </location>
</feature>
<dbReference type="Pfam" id="PF13909">
    <property type="entry name" value="zf-H2C2_5"/>
    <property type="match status" value="1"/>
</dbReference>
<dbReference type="GeneID" id="118406840"/>
<dbReference type="FunFam" id="3.30.160.60:FF:001156">
    <property type="entry name" value="Zinc finger protein 407"/>
    <property type="match status" value="1"/>
</dbReference>
<evidence type="ECO:0000313" key="15">
    <source>
        <dbReference type="RefSeq" id="XP_035663088.1"/>
    </source>
</evidence>
<feature type="compositionally biased region" description="Polar residues" evidence="12">
    <location>
        <begin position="76"/>
        <end position="99"/>
    </location>
</feature>
<dbReference type="Pfam" id="PF00096">
    <property type="entry name" value="zf-C2H2"/>
    <property type="match status" value="1"/>
</dbReference>
<dbReference type="KEGG" id="bfo:118406840"/>
<protein>
    <submittedName>
        <fullName evidence="15 16">Zinc finger protein 679-like</fullName>
    </submittedName>
</protein>
<dbReference type="InterPro" id="IPR050589">
    <property type="entry name" value="Ikaros_C2H2-ZF"/>
</dbReference>
<feature type="domain" description="C2H2-type" evidence="13">
    <location>
        <begin position="318"/>
        <end position="345"/>
    </location>
</feature>
<evidence type="ECO:0000256" key="7">
    <source>
        <dbReference type="ARBA" id="ARBA00023015"/>
    </source>
</evidence>
<evidence type="ECO:0000256" key="11">
    <source>
        <dbReference type="PROSITE-ProRule" id="PRU00042"/>
    </source>
</evidence>
<keyword evidence="4" id="KW-0677">Repeat</keyword>
<dbReference type="GO" id="GO:0003677">
    <property type="term" value="F:DNA binding"/>
    <property type="evidence" value="ECO:0007669"/>
    <property type="project" value="UniProtKB-KW"/>
</dbReference>
<evidence type="ECO:0000256" key="4">
    <source>
        <dbReference type="ARBA" id="ARBA00022737"/>
    </source>
</evidence>
<reference evidence="15 16" key="2">
    <citation type="submission" date="2025-04" db="UniProtKB">
        <authorList>
            <consortium name="RefSeq"/>
        </authorList>
    </citation>
    <scope>IDENTIFICATION</scope>
    <source>
        <strain evidence="15 16">S238N-H82</strain>
        <tissue evidence="15 16">Testes</tissue>
    </source>
</reference>
<dbReference type="SUPFAM" id="SSF57667">
    <property type="entry name" value="beta-beta-alpha zinc fingers"/>
    <property type="match status" value="4"/>
</dbReference>
<keyword evidence="10" id="KW-0539">Nucleus</keyword>
<evidence type="ECO:0000256" key="2">
    <source>
        <dbReference type="ARBA" id="ARBA00006991"/>
    </source>
</evidence>
<comment type="similarity">
    <text evidence="2">Belongs to the krueppel C2H2-type zinc-finger protein family.</text>
</comment>
<keyword evidence="7" id="KW-0805">Transcription regulation</keyword>
<dbReference type="FunFam" id="3.30.160.60:FF:001327">
    <property type="entry name" value="Uncharacterized protein"/>
    <property type="match status" value="1"/>
</dbReference>
<dbReference type="RefSeq" id="XP_035663088.1">
    <property type="nucleotide sequence ID" value="XM_035807195.1"/>
</dbReference>
<evidence type="ECO:0000256" key="6">
    <source>
        <dbReference type="ARBA" id="ARBA00022833"/>
    </source>
</evidence>